<accession>A0A2T7WNE4</accession>
<reference evidence="2 3" key="1">
    <citation type="submission" date="2018-04" db="EMBL/GenBank/DDBJ databases">
        <authorList>
            <person name="Go L.Y."/>
            <person name="Mitchell J.A."/>
        </authorList>
    </citation>
    <scope>NUCLEOTIDE SEQUENCE [LARGE SCALE GENOMIC DNA]</scope>
    <source>
        <strain evidence="2 3">TPD7010</strain>
    </source>
</reference>
<organism evidence="2 3">
    <name type="scientific">Microbacterium testaceum</name>
    <name type="common">Aureobacterium testaceum</name>
    <name type="synonym">Brevibacterium testaceum</name>
    <dbReference type="NCBI Taxonomy" id="2033"/>
    <lineage>
        <taxon>Bacteria</taxon>
        <taxon>Bacillati</taxon>
        <taxon>Actinomycetota</taxon>
        <taxon>Actinomycetes</taxon>
        <taxon>Micrococcales</taxon>
        <taxon>Microbacteriaceae</taxon>
        <taxon>Microbacterium</taxon>
    </lineage>
</organism>
<sequence>MVLEVMPSAKAQIQFPLPIVVTPGVTLWASNFDAWPAALSTSALRYWSNTGVSNSQGAEWDRSSAGGSQQVGTLTGLTIGRSYTFRAVVKGAAAGATFYMTAAGTSSASAPLTTSYAARALTFTATATSHALTFYVSTTAKVYLDDVSFEAGTVIASSVDLPVAEGDLSLDRSRVPYAVSRVTVPSINTALPESLKPLDGQRVKLTAQAQGRWGTTEPTYSSYARIRQNTFFDPRGTSTSQNYWVASGFNLSLRTDMGNPTPTAVRFTRTTTAAARVSVVVGTGFPQFASGVRILATVRASVAMPGTQVYSRPTASSATSQVLLGTVNIPAGVSEIDVTGTPHSGTNSTSAGISLTFPTVTTTGQTLDITRVIVERKPDTLPAPYFDGGTVSTDPLVTYQWDGLGTAPNRMSSILTRTVTVPGVPVWIPSDTRTFDMAMLSREVSHDGRSVDLELATDEALLMNYSTLTDDYEPMQRQDSLRSIVNYVLDRAIPGAQLQATGAADRPFSVLSDSTNLVLNPRITDLAPHNAWNVSRMYDTTWPGTHNGVPVNGVHLYNPTGQDSYVEVGSGTQAAGMQPGRTYTASMEGSVRTVIGGTNWERQRALVMHAYSPTNGYSIWNSAKIPNAAGSSARVSITFTIPSDATQWFLRAYHGGSSGTITWAKPRVSETHKYSGPHNIDFFNGQGPNTSEYAYSWSGASDNSASRRFSLIDRAPDLLVWRAGESAWDFLETLKNAAGLRLFCDEQRRWWLVDGAEWDVPGRVSVRANNTIEGTDIVDAAGDSAAQGVIARFSWRDTEGNQKTKDDVAGNAGRALLVEFDRPYPGPGTAAAILSRRAGQGRTQDVTILSDLSVTPGQEISITLPGTENQLGTLQSAQFDLANGSMRLESTGLTEVTPGSWLAEDPANTWSTTPDTRTWANS</sequence>
<feature type="compositionally biased region" description="Polar residues" evidence="1">
    <location>
        <begin position="908"/>
        <end position="922"/>
    </location>
</feature>
<dbReference type="Proteomes" id="UP000244649">
    <property type="component" value="Unassembled WGS sequence"/>
</dbReference>
<dbReference type="EMBL" id="QDFT01000011">
    <property type="protein sequence ID" value="PVE76098.1"/>
    <property type="molecule type" value="Genomic_DNA"/>
</dbReference>
<evidence type="ECO:0000313" key="3">
    <source>
        <dbReference type="Proteomes" id="UP000244649"/>
    </source>
</evidence>
<evidence type="ECO:0000313" key="2">
    <source>
        <dbReference type="EMBL" id="PVE76098.1"/>
    </source>
</evidence>
<evidence type="ECO:0000256" key="1">
    <source>
        <dbReference type="SAM" id="MobiDB-lite"/>
    </source>
</evidence>
<proteinExistence type="predicted"/>
<feature type="region of interest" description="Disordered" evidence="1">
    <location>
        <begin position="898"/>
        <end position="922"/>
    </location>
</feature>
<dbReference type="AlphaFoldDB" id="A0A2T7WNE4"/>
<protein>
    <submittedName>
        <fullName evidence="2">Uncharacterized protein</fullName>
    </submittedName>
</protein>
<dbReference type="Gene3D" id="2.60.120.260">
    <property type="entry name" value="Galactose-binding domain-like"/>
    <property type="match status" value="1"/>
</dbReference>
<comment type="caution">
    <text evidence="2">The sequence shown here is derived from an EMBL/GenBank/DDBJ whole genome shotgun (WGS) entry which is preliminary data.</text>
</comment>
<name>A0A2T7WNE4_MICTE</name>
<dbReference type="RefSeq" id="WP_116537180.1">
    <property type="nucleotide sequence ID" value="NZ_QDFT01000011.1"/>
</dbReference>
<gene>
    <name evidence="2" type="ORF">DC432_06595</name>
</gene>